<keyword evidence="2" id="KW-1185">Reference proteome</keyword>
<gene>
    <name evidence="1" type="ORF">POL25_18975</name>
</gene>
<evidence type="ECO:0008006" key="3">
    <source>
        <dbReference type="Google" id="ProtNLM"/>
    </source>
</evidence>
<accession>A0ABT5DZH2</accession>
<dbReference type="Proteomes" id="UP001221686">
    <property type="component" value="Unassembled WGS sequence"/>
</dbReference>
<organism evidence="1 2">
    <name type="scientific">Nannocystis bainbridge</name>
    <dbReference type="NCBI Taxonomy" id="2995303"/>
    <lineage>
        <taxon>Bacteria</taxon>
        <taxon>Pseudomonadati</taxon>
        <taxon>Myxococcota</taxon>
        <taxon>Polyangia</taxon>
        <taxon>Nannocystales</taxon>
        <taxon>Nannocystaceae</taxon>
        <taxon>Nannocystis</taxon>
    </lineage>
</organism>
<dbReference type="RefSeq" id="WP_272087507.1">
    <property type="nucleotide sequence ID" value="NZ_JAQNDL010000002.1"/>
</dbReference>
<name>A0ABT5DZH2_9BACT</name>
<sequence length="183" mass="20204">MVDKTTHFGRAGEFYAMSELLLRGWNVAVPVIDLGDDVFVIDDRDKTIRRVQVKSTEAKPLSAEANTWEATFNLSRAQLRTAQPIELYYMFLVRYPRSWRFLLIPRPELLAIRNGRTVSPRAGAGRPALTDGQARTDALGLTVTIQGSSASGWEAVLDRYLDAWPADLPVVVDGPGTARTGGT</sequence>
<comment type="caution">
    <text evidence="1">The sequence shown here is derived from an EMBL/GenBank/DDBJ whole genome shotgun (WGS) entry which is preliminary data.</text>
</comment>
<protein>
    <recommendedName>
        <fullName evidence="3">PD(D/E)XK endonuclease domain-containing protein</fullName>
    </recommendedName>
</protein>
<reference evidence="1 2" key="1">
    <citation type="submission" date="2022-11" db="EMBL/GenBank/DDBJ databases">
        <title>Minimal conservation of predation-associated metabolite biosynthetic gene clusters underscores biosynthetic potential of Myxococcota including descriptions for ten novel species: Archangium lansinium sp. nov., Myxococcus landrumus sp. nov., Nannocystis bai.</title>
        <authorList>
            <person name="Ahearne A."/>
            <person name="Stevens C."/>
            <person name="Dowd S."/>
        </authorList>
    </citation>
    <scope>NUCLEOTIDE SEQUENCE [LARGE SCALE GENOMIC DNA]</scope>
    <source>
        <strain evidence="1 2">BB15-2</strain>
    </source>
</reference>
<dbReference type="Gene3D" id="3.40.1350.10">
    <property type="match status" value="1"/>
</dbReference>
<evidence type="ECO:0000313" key="2">
    <source>
        <dbReference type="Proteomes" id="UP001221686"/>
    </source>
</evidence>
<dbReference type="InterPro" id="IPR011856">
    <property type="entry name" value="tRNA_endonuc-like_dom_sf"/>
</dbReference>
<dbReference type="EMBL" id="JAQNDL010000002">
    <property type="protein sequence ID" value="MDC0718995.1"/>
    <property type="molecule type" value="Genomic_DNA"/>
</dbReference>
<proteinExistence type="predicted"/>
<evidence type="ECO:0000313" key="1">
    <source>
        <dbReference type="EMBL" id="MDC0718995.1"/>
    </source>
</evidence>